<sequence>MITTVRHLSLGLVGLMLCPLGLFAQQARPTGPSAVEVMETRQREFAIPFQVNQDGPNPPVEVHLMVSNDQGGNWTQYRAESPAANRFVFQTNNDGEFWFSVRTMTRDGKLSVSQQKPELKVRVDTELPTVKLELNPLPSGEIIARWMVSDALVDPKNVYLSYQTAPDAPFTNVTVDATKAYNENNVIAGETRWFPHASTRYMLVRFEAHDRAGNVASAQQTTTVPLVATRPQWGAVQGQRPVPDGDIYRSTGGAGGPEDPFRRRDNQKPASVPWPSDNRIPGAPPAAEPTAPAASGAPAATAGMAVPSAQPASNPSAGSAATNSRFSNYSQYSAGPAESKPVDSAVQPPVAGPKPPEPNLDLPPGVTPEYVNFKKFELNYSVDAIGPSGIGQVELWLTKDGGRTWEPGGIDPDQTSPVEVEVQSEGTYGFRVVVEGGNGLTGRRPQAGSLADIWIVVDETPPVAKIANVVYGQGARVGQLDIEWEAEDRYFGEKAISIYYAGSPDGPWKPVAENLPNDRHFAWRITPEVPADIYLKLVATDAAGNRHESMISRPIANDGLTPQGKIKSIRPSTSSPNQATLPVTIR</sequence>
<keyword evidence="2" id="KW-0732">Signal</keyword>
<feature type="region of interest" description="Disordered" evidence="1">
    <location>
        <begin position="554"/>
        <end position="586"/>
    </location>
</feature>
<evidence type="ECO:0000256" key="1">
    <source>
        <dbReference type="SAM" id="MobiDB-lite"/>
    </source>
</evidence>
<organism evidence="3 4">
    <name type="scientific">Blastopirellula sediminis</name>
    <dbReference type="NCBI Taxonomy" id="2894196"/>
    <lineage>
        <taxon>Bacteria</taxon>
        <taxon>Pseudomonadati</taxon>
        <taxon>Planctomycetota</taxon>
        <taxon>Planctomycetia</taxon>
        <taxon>Pirellulales</taxon>
        <taxon>Pirellulaceae</taxon>
        <taxon>Blastopirellula</taxon>
    </lineage>
</organism>
<evidence type="ECO:0000313" key="4">
    <source>
        <dbReference type="Proteomes" id="UP001139103"/>
    </source>
</evidence>
<evidence type="ECO:0000256" key="2">
    <source>
        <dbReference type="SAM" id="SignalP"/>
    </source>
</evidence>
<feature type="chain" id="PRO_5040790955" description="Ser-Thr-rich glycosyl-phosphatidyl-inositol-anchored membrane family protein" evidence="2">
    <location>
        <begin position="25"/>
        <end position="586"/>
    </location>
</feature>
<protein>
    <recommendedName>
        <fullName evidence="5">Ser-Thr-rich glycosyl-phosphatidyl-inositol-anchored membrane family protein</fullName>
    </recommendedName>
</protein>
<feature type="compositionally biased region" description="Low complexity" evidence="1">
    <location>
        <begin position="288"/>
        <end position="309"/>
    </location>
</feature>
<feature type="signal peptide" evidence="2">
    <location>
        <begin position="1"/>
        <end position="24"/>
    </location>
</feature>
<feature type="compositionally biased region" description="Polar residues" evidence="1">
    <location>
        <begin position="570"/>
        <end position="586"/>
    </location>
</feature>
<dbReference type="RefSeq" id="WP_230224224.1">
    <property type="nucleotide sequence ID" value="NZ_JAJKFT010000010.1"/>
</dbReference>
<accession>A0A9X1SJB7</accession>
<gene>
    <name evidence="3" type="ORF">LOC68_25350</name>
</gene>
<reference evidence="3" key="1">
    <citation type="submission" date="2021-11" db="EMBL/GenBank/DDBJ databases">
        <title>Genome sequence.</title>
        <authorList>
            <person name="Sun Q."/>
        </authorList>
    </citation>
    <scope>NUCLEOTIDE SEQUENCE</scope>
    <source>
        <strain evidence="3">JC732</strain>
    </source>
</reference>
<dbReference type="AlphaFoldDB" id="A0A9X1SJB7"/>
<evidence type="ECO:0000313" key="3">
    <source>
        <dbReference type="EMBL" id="MCC9631736.1"/>
    </source>
</evidence>
<name>A0A9X1SJB7_9BACT</name>
<comment type="caution">
    <text evidence="3">The sequence shown here is derived from an EMBL/GenBank/DDBJ whole genome shotgun (WGS) entry which is preliminary data.</text>
</comment>
<keyword evidence="4" id="KW-1185">Reference proteome</keyword>
<feature type="compositionally biased region" description="Polar residues" evidence="1">
    <location>
        <begin position="310"/>
        <end position="333"/>
    </location>
</feature>
<evidence type="ECO:0008006" key="5">
    <source>
        <dbReference type="Google" id="ProtNLM"/>
    </source>
</evidence>
<dbReference type="Proteomes" id="UP001139103">
    <property type="component" value="Unassembled WGS sequence"/>
</dbReference>
<proteinExistence type="predicted"/>
<feature type="region of interest" description="Disordered" evidence="1">
    <location>
        <begin position="229"/>
        <end position="365"/>
    </location>
</feature>
<dbReference type="EMBL" id="JAJKFT010000010">
    <property type="protein sequence ID" value="MCC9631736.1"/>
    <property type="molecule type" value="Genomic_DNA"/>
</dbReference>